<reference evidence="2" key="1">
    <citation type="submission" date="2021-09" db="EMBL/GenBank/DDBJ databases">
        <title>Lactobacillus species from Apis mellifera, Switzerland.</title>
        <authorList>
            <person name="Pfister J."/>
            <person name="Brown A."/>
            <person name="Neumann P."/>
            <person name="Collaud A."/>
            <person name="Retschnig G."/>
            <person name="Perreten V."/>
        </authorList>
    </citation>
    <scope>NUCLEOTIDE SEQUENCE</scope>
    <source>
        <strain evidence="2">IBH002</strain>
    </source>
</reference>
<sequence>MQSQDDYSAITDNLNNWNDRADVHAHGGYGNLSEFAQNPEAITTTVKHDLAVLKPFLPANSVKNKRLLHLQCHIGDDTLSWARLGAKDVYGLDFSPTALKYARNLAKQAKTPITYVEGDARFAAAAMPEKLGQFDLIVTSAGTITWLPDLKSWANSIARLLAVGGTFMIRDSHPILFALDNAGLEIIQDYFSGTEVTYQSDASYTPNSAGKIKHQTNHNWAHDFAEIINSLIAAGLTIKQVGEEKVTDWKALPSLIYSKEDEGWVLPPDSPQFPLEFSVVAQKLS</sequence>
<gene>
    <name evidence="2" type="ORF">LDX53_01225</name>
</gene>
<feature type="domain" description="Methyltransferase" evidence="1">
    <location>
        <begin position="68"/>
        <end position="165"/>
    </location>
</feature>
<dbReference type="AlphaFoldDB" id="A0AA47GH64"/>
<dbReference type="GO" id="GO:0032259">
    <property type="term" value="P:methylation"/>
    <property type="evidence" value="ECO:0007669"/>
    <property type="project" value="UniProtKB-KW"/>
</dbReference>
<dbReference type="Gene3D" id="3.40.50.150">
    <property type="entry name" value="Vaccinia Virus protein VP39"/>
    <property type="match status" value="1"/>
</dbReference>
<proteinExistence type="predicted"/>
<accession>A0AA47GH64</accession>
<keyword evidence="3" id="KW-1185">Reference proteome</keyword>
<dbReference type="RefSeq" id="WP_046326656.1">
    <property type="nucleotide sequence ID" value="NZ_CP084389.1"/>
</dbReference>
<evidence type="ECO:0000259" key="1">
    <source>
        <dbReference type="Pfam" id="PF13649"/>
    </source>
</evidence>
<dbReference type="CDD" id="cd02440">
    <property type="entry name" value="AdoMet_MTases"/>
    <property type="match status" value="1"/>
</dbReference>
<protein>
    <submittedName>
        <fullName evidence="2">Class I SAM-dependent methyltransferase</fullName>
    </submittedName>
</protein>
<dbReference type="InterPro" id="IPR041698">
    <property type="entry name" value="Methyltransf_25"/>
</dbReference>
<name>A0AA47GH64_9LACO</name>
<evidence type="ECO:0000313" key="2">
    <source>
        <dbReference type="EMBL" id="UZX29888.1"/>
    </source>
</evidence>
<dbReference type="InterPro" id="IPR029063">
    <property type="entry name" value="SAM-dependent_MTases_sf"/>
</dbReference>
<dbReference type="SUPFAM" id="SSF53335">
    <property type="entry name" value="S-adenosyl-L-methionine-dependent methyltransferases"/>
    <property type="match status" value="1"/>
</dbReference>
<dbReference type="Pfam" id="PF13649">
    <property type="entry name" value="Methyltransf_25"/>
    <property type="match status" value="1"/>
</dbReference>
<keyword evidence="2" id="KW-0808">Transferase</keyword>
<dbReference type="GO" id="GO:0008168">
    <property type="term" value="F:methyltransferase activity"/>
    <property type="evidence" value="ECO:0007669"/>
    <property type="project" value="UniProtKB-KW"/>
</dbReference>
<evidence type="ECO:0000313" key="3">
    <source>
        <dbReference type="Proteomes" id="UP001164557"/>
    </source>
</evidence>
<organism evidence="2 3">
    <name type="scientific">Lactobacillus helsingborgensis</name>
    <dbReference type="NCBI Taxonomy" id="1218494"/>
    <lineage>
        <taxon>Bacteria</taxon>
        <taxon>Bacillati</taxon>
        <taxon>Bacillota</taxon>
        <taxon>Bacilli</taxon>
        <taxon>Lactobacillales</taxon>
        <taxon>Lactobacillaceae</taxon>
        <taxon>Lactobacillus</taxon>
    </lineage>
</organism>
<dbReference type="EMBL" id="CP084389">
    <property type="protein sequence ID" value="UZX29888.1"/>
    <property type="molecule type" value="Genomic_DNA"/>
</dbReference>
<dbReference type="PANTHER" id="PTHR43591">
    <property type="entry name" value="METHYLTRANSFERASE"/>
    <property type="match status" value="1"/>
</dbReference>
<dbReference type="Proteomes" id="UP001164557">
    <property type="component" value="Chromosome"/>
</dbReference>
<keyword evidence="2" id="KW-0489">Methyltransferase</keyword>